<evidence type="ECO:0008006" key="4">
    <source>
        <dbReference type="Google" id="ProtNLM"/>
    </source>
</evidence>
<dbReference type="Proteomes" id="UP000184452">
    <property type="component" value="Unassembled WGS sequence"/>
</dbReference>
<name>A0A1M6ASG9_9ACTN</name>
<feature type="region of interest" description="Disordered" evidence="1">
    <location>
        <begin position="23"/>
        <end position="55"/>
    </location>
</feature>
<organism evidence="2 3">
    <name type="scientific">Nocardiopsis flavescens</name>
    <dbReference type="NCBI Taxonomy" id="758803"/>
    <lineage>
        <taxon>Bacteria</taxon>
        <taxon>Bacillati</taxon>
        <taxon>Actinomycetota</taxon>
        <taxon>Actinomycetes</taxon>
        <taxon>Streptosporangiales</taxon>
        <taxon>Nocardiopsidaceae</taxon>
        <taxon>Nocardiopsis</taxon>
    </lineage>
</organism>
<evidence type="ECO:0000313" key="3">
    <source>
        <dbReference type="Proteomes" id="UP000184452"/>
    </source>
</evidence>
<evidence type="ECO:0000256" key="1">
    <source>
        <dbReference type="SAM" id="MobiDB-lite"/>
    </source>
</evidence>
<protein>
    <recommendedName>
        <fullName evidence="4">MerR family DNA-binding transcriptional regulator</fullName>
    </recommendedName>
</protein>
<reference evidence="2 3" key="1">
    <citation type="submission" date="2016-11" db="EMBL/GenBank/DDBJ databases">
        <authorList>
            <person name="Jaros S."/>
            <person name="Januszkiewicz K."/>
            <person name="Wedrychowicz H."/>
        </authorList>
    </citation>
    <scope>NUCLEOTIDE SEQUENCE [LARGE SCALE GENOMIC DNA]</scope>
    <source>
        <strain evidence="2 3">CGMCC 4.5723</strain>
    </source>
</reference>
<sequence length="55" mass="5716">MALMRVSEPAERSGVAATALRYHGERGALPARRSPAGYGSARPLGAPGPEPVEED</sequence>
<dbReference type="RefSeq" id="WP_178378412.1">
    <property type="nucleotide sequence ID" value="NZ_FQZK01000001.1"/>
</dbReference>
<evidence type="ECO:0000313" key="2">
    <source>
        <dbReference type="EMBL" id="SHI39410.1"/>
    </source>
</evidence>
<dbReference type="AlphaFoldDB" id="A0A1M6ASG9"/>
<proteinExistence type="predicted"/>
<dbReference type="EMBL" id="FQZK01000001">
    <property type="protein sequence ID" value="SHI39410.1"/>
    <property type="molecule type" value="Genomic_DNA"/>
</dbReference>
<keyword evidence="3" id="KW-1185">Reference proteome</keyword>
<accession>A0A1M6ASG9</accession>
<feature type="compositionally biased region" description="Pro residues" evidence="1">
    <location>
        <begin position="46"/>
        <end position="55"/>
    </location>
</feature>
<gene>
    <name evidence="2" type="ORF">SAMN05421803_10196</name>
</gene>